<reference evidence="9 10" key="1">
    <citation type="submission" date="2022-05" db="EMBL/GenBank/DDBJ databases">
        <authorList>
            <consortium name="Genoscope - CEA"/>
            <person name="William W."/>
        </authorList>
    </citation>
    <scope>NUCLEOTIDE SEQUENCE [LARGE SCALE GENOMIC DNA]</scope>
</reference>
<dbReference type="PANTHER" id="PTHR10127">
    <property type="entry name" value="DISCOIDIN, CUB, EGF, LAMININ , AND ZINC METALLOPROTEASE DOMAIN CONTAINING"/>
    <property type="match status" value="1"/>
</dbReference>
<comment type="caution">
    <text evidence="9">The sequence shown here is derived from an EMBL/GenBank/DDBJ whole genome shotgun (WGS) entry which is preliminary data.</text>
</comment>
<comment type="cofactor">
    <cofactor evidence="6 7">
        <name>Zn(2+)</name>
        <dbReference type="ChEBI" id="CHEBI:29105"/>
    </cofactor>
    <text evidence="6 7">Binds 1 zinc ion per subunit.</text>
</comment>
<evidence type="ECO:0000256" key="6">
    <source>
        <dbReference type="PROSITE-ProRule" id="PRU01211"/>
    </source>
</evidence>
<feature type="binding site" evidence="6">
    <location>
        <position position="659"/>
    </location>
    <ligand>
        <name>Zn(2+)</name>
        <dbReference type="ChEBI" id="CHEBI:29105"/>
        <note>catalytic</note>
    </ligand>
</feature>
<evidence type="ECO:0000313" key="10">
    <source>
        <dbReference type="Proteomes" id="UP001159427"/>
    </source>
</evidence>
<dbReference type="PANTHER" id="PTHR10127:SF780">
    <property type="entry name" value="METALLOENDOPEPTIDASE"/>
    <property type="match status" value="1"/>
</dbReference>
<accession>A0ABN8LYH1</accession>
<keyword evidence="2 6" id="KW-0479">Metal-binding</keyword>
<feature type="binding site" evidence="6">
    <location>
        <position position="134"/>
    </location>
    <ligand>
        <name>Zn(2+)</name>
        <dbReference type="ChEBI" id="CHEBI:29105"/>
        <note>catalytic</note>
    </ligand>
</feature>
<evidence type="ECO:0000256" key="7">
    <source>
        <dbReference type="RuleBase" id="RU361183"/>
    </source>
</evidence>
<keyword evidence="10" id="KW-1185">Reference proteome</keyword>
<evidence type="ECO:0000313" key="9">
    <source>
        <dbReference type="EMBL" id="CAH3022358.1"/>
    </source>
</evidence>
<dbReference type="EC" id="3.4.24.-" evidence="7"/>
<evidence type="ECO:0000259" key="8">
    <source>
        <dbReference type="PROSITE" id="PS51864"/>
    </source>
</evidence>
<keyword evidence="4 6" id="KW-0862">Zinc</keyword>
<dbReference type="Pfam" id="PF01400">
    <property type="entry name" value="Astacin"/>
    <property type="match status" value="3"/>
</dbReference>
<feature type="active site" evidence="6">
    <location>
        <position position="131"/>
    </location>
</feature>
<feature type="binding site" evidence="6">
    <location>
        <position position="366"/>
    </location>
    <ligand>
        <name>Zn(2+)</name>
        <dbReference type="ChEBI" id="CHEBI:29105"/>
        <note>catalytic</note>
    </ligand>
</feature>
<evidence type="ECO:0000256" key="2">
    <source>
        <dbReference type="ARBA" id="ARBA00022723"/>
    </source>
</evidence>
<sequence>IVENEGVYDPDLYEGDMILTSDQRMAAELGLDVDNPLGRGATVGRQWPGGDLAYVIDSSLSKEGEAVNAIIAAMREWISKTCIRFKRRTNETAYVNFKLGSGCSSHVGRLGRRQDINLAQGCWSRGIVAHEIGHALGFYHEQSRPDRDNYVTILWDNIKTGKSHNFKKYNRGTIDSLGSPYDYGSVMHYGSKAFSKNGKPTIVAKPNPQVTIGQRRGISSKDAEQMNLLYKSQCENEGVYNPDLYEGDMILTPDQRMAAEMGLDVDNPLGRGLSENRKWPDGKLVYSIDPSLAQDSRAMDAIRAGMQEWTRLTCIRFKRRTDEKDYVYFKPGSGCSSYVGKTGYRQDINLARGCWYRGVVAHEIGHALGFYHEQSRPDRDNYVTIMWDNIIEGYKFNFHTYHRGTTDSLGTKYDYGSVMHYGSRAFSKNGKPTIVAKKSGVVIGQRRGISAVDAEQMNRLYKCGGAGGDEGGWGGGRSTCVDKSRWCKYWTRHCSNQKYYHEMINMKWFTLLFLVNAVFCADHNPDENEGVNDPNLFEGDMILTPEQRYRAEHGMDVNFGDNRKRGARKGGGLWPNGVVVSTAMNAIRAGMNEWTRKTCISFKKRNGEASFVRFQNGAQNQCSSQVGRTGRAQAITLGARCWVKGIVVHEIGHAVGFFHEQSRPDRDDFVTILWNNIQPDKKHNFNKYERSQIDSLGSPYDYGSVMHYSSKAFSRNGMVTILPKQRGVCFILRYKITKLVSAL</sequence>
<evidence type="ECO:0000256" key="1">
    <source>
        <dbReference type="ARBA" id="ARBA00022670"/>
    </source>
</evidence>
<feature type="binding site" evidence="6">
    <location>
        <position position="130"/>
    </location>
    <ligand>
        <name>Zn(2+)</name>
        <dbReference type="ChEBI" id="CHEBI:29105"/>
        <note>catalytic</note>
    </ligand>
</feature>
<dbReference type="InterPro" id="IPR001506">
    <property type="entry name" value="Peptidase_M12A"/>
</dbReference>
<dbReference type="SUPFAM" id="SSF55486">
    <property type="entry name" value="Metalloproteases ('zincins'), catalytic domain"/>
    <property type="match status" value="3"/>
</dbReference>
<dbReference type="InterPro" id="IPR024079">
    <property type="entry name" value="MetalloPept_cat_dom_sf"/>
</dbReference>
<dbReference type="SMART" id="SM00235">
    <property type="entry name" value="ZnMc"/>
    <property type="match status" value="3"/>
</dbReference>
<gene>
    <name evidence="9" type="ORF">PEVE_00015068</name>
</gene>
<feature type="domain" description="Peptidase M12A" evidence="8">
    <location>
        <begin position="267"/>
        <end position="464"/>
    </location>
</feature>
<feature type="binding site" evidence="6">
    <location>
        <position position="372"/>
    </location>
    <ligand>
        <name>Zn(2+)</name>
        <dbReference type="ChEBI" id="CHEBI:29105"/>
        <note>catalytic</note>
    </ligand>
</feature>
<evidence type="ECO:0000256" key="5">
    <source>
        <dbReference type="ARBA" id="ARBA00023049"/>
    </source>
</evidence>
<evidence type="ECO:0000256" key="3">
    <source>
        <dbReference type="ARBA" id="ARBA00022801"/>
    </source>
</evidence>
<feature type="non-terminal residue" evidence="9">
    <location>
        <position position="1"/>
    </location>
</feature>
<name>A0ABN8LYH1_9CNID</name>
<keyword evidence="5 6" id="KW-0482">Metalloprotease</keyword>
<feature type="binding site" evidence="6">
    <location>
        <position position="362"/>
    </location>
    <ligand>
        <name>Zn(2+)</name>
        <dbReference type="ChEBI" id="CHEBI:29105"/>
        <note>catalytic</note>
    </ligand>
</feature>
<dbReference type="Gene3D" id="3.40.390.10">
    <property type="entry name" value="Collagenase (Catalytic Domain)"/>
    <property type="match status" value="3"/>
</dbReference>
<feature type="active site" evidence="6">
    <location>
        <position position="363"/>
    </location>
</feature>
<dbReference type="Proteomes" id="UP001159427">
    <property type="component" value="Unassembled WGS sequence"/>
</dbReference>
<feature type="binding site" evidence="6">
    <location>
        <position position="653"/>
    </location>
    <ligand>
        <name>Zn(2+)</name>
        <dbReference type="ChEBI" id="CHEBI:29105"/>
        <note>catalytic</note>
    </ligand>
</feature>
<dbReference type="PRINTS" id="PR00480">
    <property type="entry name" value="ASTACIN"/>
</dbReference>
<feature type="domain" description="Peptidase M12A" evidence="8">
    <location>
        <begin position="547"/>
        <end position="743"/>
    </location>
</feature>
<organism evidence="9 10">
    <name type="scientific">Porites evermanni</name>
    <dbReference type="NCBI Taxonomy" id="104178"/>
    <lineage>
        <taxon>Eukaryota</taxon>
        <taxon>Metazoa</taxon>
        <taxon>Cnidaria</taxon>
        <taxon>Anthozoa</taxon>
        <taxon>Hexacorallia</taxon>
        <taxon>Scleractinia</taxon>
        <taxon>Fungiina</taxon>
        <taxon>Poritidae</taxon>
        <taxon>Porites</taxon>
    </lineage>
</organism>
<dbReference type="InterPro" id="IPR034035">
    <property type="entry name" value="Astacin-like_dom"/>
</dbReference>
<feature type="domain" description="Peptidase M12A" evidence="8">
    <location>
        <begin position="35"/>
        <end position="235"/>
    </location>
</feature>
<dbReference type="PROSITE" id="PS51864">
    <property type="entry name" value="ASTACIN"/>
    <property type="match status" value="3"/>
</dbReference>
<feature type="binding site" evidence="6">
    <location>
        <position position="140"/>
    </location>
    <ligand>
        <name>Zn(2+)</name>
        <dbReference type="ChEBI" id="CHEBI:29105"/>
        <note>catalytic</note>
    </ligand>
</feature>
<proteinExistence type="predicted"/>
<keyword evidence="3 6" id="KW-0378">Hydrolase</keyword>
<dbReference type="EMBL" id="CALNXI010000215">
    <property type="protein sequence ID" value="CAH3022358.1"/>
    <property type="molecule type" value="Genomic_DNA"/>
</dbReference>
<keyword evidence="1 6" id="KW-0645">Protease</keyword>
<dbReference type="CDD" id="cd04280">
    <property type="entry name" value="ZnMc_astacin_like"/>
    <property type="match status" value="3"/>
</dbReference>
<comment type="caution">
    <text evidence="6">Lacks conserved residue(s) required for the propagation of feature annotation.</text>
</comment>
<protein>
    <recommendedName>
        <fullName evidence="7">Metalloendopeptidase</fullName>
        <ecNumber evidence="7">3.4.24.-</ecNumber>
    </recommendedName>
</protein>
<evidence type="ECO:0000256" key="4">
    <source>
        <dbReference type="ARBA" id="ARBA00022833"/>
    </source>
</evidence>
<feature type="binding site" evidence="6">
    <location>
        <position position="649"/>
    </location>
    <ligand>
        <name>Zn(2+)</name>
        <dbReference type="ChEBI" id="CHEBI:29105"/>
        <note>catalytic</note>
    </ligand>
</feature>
<feature type="active site" evidence="6">
    <location>
        <position position="650"/>
    </location>
</feature>
<dbReference type="InterPro" id="IPR006026">
    <property type="entry name" value="Peptidase_Metallo"/>
</dbReference>